<dbReference type="eggNOG" id="KOG3656">
    <property type="taxonomic scope" value="Eukaryota"/>
</dbReference>
<dbReference type="AlphaFoldDB" id="E9HAW0"/>
<dbReference type="GO" id="GO:0005886">
    <property type="term" value="C:plasma membrane"/>
    <property type="evidence" value="ECO:0000318"/>
    <property type="project" value="GO_Central"/>
</dbReference>
<comment type="similarity">
    <text evidence="2 9">Belongs to the G-protein coupled receptor 1 family.</text>
</comment>
<dbReference type="EMBL" id="GL732613">
    <property type="protein sequence ID" value="EFX71100.1"/>
    <property type="molecule type" value="Genomic_DNA"/>
</dbReference>
<dbReference type="PANTHER" id="PTHR24235">
    <property type="entry name" value="NEUROPEPTIDE Y RECEPTOR"/>
    <property type="match status" value="1"/>
</dbReference>
<feature type="transmembrane region" description="Helical" evidence="10">
    <location>
        <begin position="69"/>
        <end position="97"/>
    </location>
</feature>
<feature type="transmembrane region" description="Helical" evidence="10">
    <location>
        <begin position="6"/>
        <end position="26"/>
    </location>
</feature>
<comment type="subcellular location">
    <subcellularLocation>
        <location evidence="1">Membrane</location>
        <topology evidence="1">Multi-pass membrane protein</topology>
    </subcellularLocation>
</comment>
<dbReference type="SUPFAM" id="SSF81321">
    <property type="entry name" value="Family A G protein-coupled receptor-like"/>
    <property type="match status" value="1"/>
</dbReference>
<evidence type="ECO:0000256" key="5">
    <source>
        <dbReference type="ARBA" id="ARBA00023040"/>
    </source>
</evidence>
<dbReference type="InterPro" id="IPR000611">
    <property type="entry name" value="NPY_rcpt"/>
</dbReference>
<organism evidence="12 13">
    <name type="scientific">Daphnia pulex</name>
    <name type="common">Water flea</name>
    <dbReference type="NCBI Taxonomy" id="6669"/>
    <lineage>
        <taxon>Eukaryota</taxon>
        <taxon>Metazoa</taxon>
        <taxon>Ecdysozoa</taxon>
        <taxon>Arthropoda</taxon>
        <taxon>Crustacea</taxon>
        <taxon>Branchiopoda</taxon>
        <taxon>Diplostraca</taxon>
        <taxon>Cladocera</taxon>
        <taxon>Anomopoda</taxon>
        <taxon>Daphniidae</taxon>
        <taxon>Daphnia</taxon>
    </lineage>
</organism>
<dbReference type="Pfam" id="PF00001">
    <property type="entry name" value="7tm_1"/>
    <property type="match status" value="1"/>
</dbReference>
<evidence type="ECO:0000256" key="9">
    <source>
        <dbReference type="RuleBase" id="RU000688"/>
    </source>
</evidence>
<feature type="transmembrane region" description="Helical" evidence="10">
    <location>
        <begin position="117"/>
        <end position="137"/>
    </location>
</feature>
<protein>
    <recommendedName>
        <fullName evidence="11">G-protein coupled receptors family 1 profile domain-containing protein</fullName>
    </recommendedName>
</protein>
<dbReference type="SMART" id="SM01381">
    <property type="entry name" value="7TM_GPCR_Srsx"/>
    <property type="match status" value="1"/>
</dbReference>
<feature type="transmembrane region" description="Helical" evidence="10">
    <location>
        <begin position="227"/>
        <end position="245"/>
    </location>
</feature>
<dbReference type="PROSITE" id="PS00237">
    <property type="entry name" value="G_PROTEIN_RECEP_F1_1"/>
    <property type="match status" value="1"/>
</dbReference>
<dbReference type="PROSITE" id="PS50262">
    <property type="entry name" value="G_PROTEIN_RECEP_F1_2"/>
    <property type="match status" value="1"/>
</dbReference>
<dbReference type="PANTHER" id="PTHR24235:SF29">
    <property type="entry name" value="GH23382P"/>
    <property type="match status" value="1"/>
</dbReference>
<feature type="transmembrane region" description="Helical" evidence="10">
    <location>
        <begin position="175"/>
        <end position="199"/>
    </location>
</feature>
<feature type="non-terminal residue" evidence="12">
    <location>
        <position position="306"/>
    </location>
</feature>
<feature type="transmembrane region" description="Helical" evidence="10">
    <location>
        <begin position="265"/>
        <end position="289"/>
    </location>
</feature>
<keyword evidence="4 10" id="KW-1133">Transmembrane helix</keyword>
<evidence type="ECO:0000256" key="7">
    <source>
        <dbReference type="ARBA" id="ARBA00023170"/>
    </source>
</evidence>
<keyword evidence="7 9" id="KW-0675">Receptor</keyword>
<dbReference type="Proteomes" id="UP000000305">
    <property type="component" value="Unassembled WGS sequence"/>
</dbReference>
<evidence type="ECO:0000256" key="10">
    <source>
        <dbReference type="SAM" id="Phobius"/>
    </source>
</evidence>
<name>E9HAW0_DAPPU</name>
<evidence type="ECO:0000256" key="3">
    <source>
        <dbReference type="ARBA" id="ARBA00022692"/>
    </source>
</evidence>
<sequence length="306" mass="34970">AIIATAYALVMAISLFGNLLVCYVVFRHRRLQRSITYTFLVNVALSDLLMTCLNIPFSVSRVLLDHWPFGQFLCSLVPFVQVMSVYVSSLTMAAIAVDRYRVILTPLKRRLRPPHGLIIMAILWILASMAALPYALYSEVVPIFTYRLERKTKKQMTFGRCQARFPTPALEFRRYLTLITFATQYVIPLGISGLAYGAIVRRLWMRSFVGAVTDNQRVRQDRAKRKTIQMLLVVISLFALCWLPLNVYHLVSDVGASESATRHNSTAFLVCHWLAMSSVCYNPFVYCWLNANFRDAVQTCGRLCMR</sequence>
<feature type="transmembrane region" description="Helical" evidence="10">
    <location>
        <begin position="38"/>
        <end position="57"/>
    </location>
</feature>
<evidence type="ECO:0000313" key="12">
    <source>
        <dbReference type="EMBL" id="EFX71100.1"/>
    </source>
</evidence>
<dbReference type="KEGG" id="dpx:DAPPUDRAFT_12943"/>
<feature type="non-terminal residue" evidence="12">
    <location>
        <position position="1"/>
    </location>
</feature>
<reference evidence="12 13" key="1">
    <citation type="journal article" date="2011" name="Science">
        <title>The ecoresponsive genome of Daphnia pulex.</title>
        <authorList>
            <person name="Colbourne J.K."/>
            <person name="Pfrender M.E."/>
            <person name="Gilbert D."/>
            <person name="Thomas W.K."/>
            <person name="Tucker A."/>
            <person name="Oakley T.H."/>
            <person name="Tokishita S."/>
            <person name="Aerts A."/>
            <person name="Arnold G.J."/>
            <person name="Basu M.K."/>
            <person name="Bauer D.J."/>
            <person name="Caceres C.E."/>
            <person name="Carmel L."/>
            <person name="Casola C."/>
            <person name="Choi J.H."/>
            <person name="Detter J.C."/>
            <person name="Dong Q."/>
            <person name="Dusheyko S."/>
            <person name="Eads B.D."/>
            <person name="Frohlich T."/>
            <person name="Geiler-Samerotte K.A."/>
            <person name="Gerlach D."/>
            <person name="Hatcher P."/>
            <person name="Jogdeo S."/>
            <person name="Krijgsveld J."/>
            <person name="Kriventseva E.V."/>
            <person name="Kultz D."/>
            <person name="Laforsch C."/>
            <person name="Lindquist E."/>
            <person name="Lopez J."/>
            <person name="Manak J.R."/>
            <person name="Muller J."/>
            <person name="Pangilinan J."/>
            <person name="Patwardhan R.P."/>
            <person name="Pitluck S."/>
            <person name="Pritham E.J."/>
            <person name="Rechtsteiner A."/>
            <person name="Rho M."/>
            <person name="Rogozin I.B."/>
            <person name="Sakarya O."/>
            <person name="Salamov A."/>
            <person name="Schaack S."/>
            <person name="Shapiro H."/>
            <person name="Shiga Y."/>
            <person name="Skalitzky C."/>
            <person name="Smith Z."/>
            <person name="Souvorov A."/>
            <person name="Sung W."/>
            <person name="Tang Z."/>
            <person name="Tsuchiya D."/>
            <person name="Tu H."/>
            <person name="Vos H."/>
            <person name="Wang M."/>
            <person name="Wolf Y.I."/>
            <person name="Yamagata H."/>
            <person name="Yamada T."/>
            <person name="Ye Y."/>
            <person name="Shaw J.R."/>
            <person name="Andrews J."/>
            <person name="Crease T.J."/>
            <person name="Tang H."/>
            <person name="Lucas S.M."/>
            <person name="Robertson H.M."/>
            <person name="Bork P."/>
            <person name="Koonin E.V."/>
            <person name="Zdobnov E.M."/>
            <person name="Grigoriev I.V."/>
            <person name="Lynch M."/>
            <person name="Boore J.L."/>
        </authorList>
    </citation>
    <scope>NUCLEOTIDE SEQUENCE [LARGE SCALE GENOMIC DNA]</scope>
</reference>
<proteinExistence type="inferred from homology"/>
<dbReference type="GO" id="GO:0004983">
    <property type="term" value="F:neuropeptide Y receptor activity"/>
    <property type="evidence" value="ECO:0007669"/>
    <property type="project" value="InterPro"/>
</dbReference>
<dbReference type="InterPro" id="IPR000276">
    <property type="entry name" value="GPCR_Rhodpsn"/>
</dbReference>
<gene>
    <name evidence="12" type="ORF">DAPPUDRAFT_12943</name>
</gene>
<evidence type="ECO:0000256" key="4">
    <source>
        <dbReference type="ARBA" id="ARBA00022989"/>
    </source>
</evidence>
<dbReference type="InParanoid" id="E9HAW0"/>
<dbReference type="OrthoDB" id="10037617at2759"/>
<dbReference type="OMA" id="IYISVIW"/>
<dbReference type="Gene3D" id="1.20.1070.10">
    <property type="entry name" value="Rhodopsin 7-helix transmembrane proteins"/>
    <property type="match status" value="1"/>
</dbReference>
<dbReference type="HOGENOM" id="CLU_009579_6_1_1"/>
<evidence type="ECO:0000256" key="8">
    <source>
        <dbReference type="ARBA" id="ARBA00023224"/>
    </source>
</evidence>
<dbReference type="PRINTS" id="PR00237">
    <property type="entry name" value="GPCRRHODOPSN"/>
</dbReference>
<dbReference type="CDD" id="cd15389">
    <property type="entry name" value="7tmA_GPR83"/>
    <property type="match status" value="1"/>
</dbReference>
<keyword evidence="6 10" id="KW-0472">Membrane</keyword>
<feature type="domain" description="G-protein coupled receptors family 1 profile" evidence="11">
    <location>
        <begin position="17"/>
        <end position="286"/>
    </location>
</feature>
<evidence type="ECO:0000256" key="1">
    <source>
        <dbReference type="ARBA" id="ARBA00004141"/>
    </source>
</evidence>
<dbReference type="InterPro" id="IPR017452">
    <property type="entry name" value="GPCR_Rhodpsn_7TM"/>
</dbReference>
<evidence type="ECO:0000256" key="2">
    <source>
        <dbReference type="ARBA" id="ARBA00010663"/>
    </source>
</evidence>
<keyword evidence="5 9" id="KW-0297">G-protein coupled receptor</keyword>
<keyword evidence="8 9" id="KW-0807">Transducer</keyword>
<keyword evidence="13" id="KW-1185">Reference proteome</keyword>
<accession>E9HAW0</accession>
<evidence type="ECO:0000259" key="11">
    <source>
        <dbReference type="PROSITE" id="PS50262"/>
    </source>
</evidence>
<dbReference type="GO" id="GO:0008188">
    <property type="term" value="F:neuropeptide receptor activity"/>
    <property type="evidence" value="ECO:0000318"/>
    <property type="project" value="GO_Central"/>
</dbReference>
<keyword evidence="3 9" id="KW-0812">Transmembrane</keyword>
<evidence type="ECO:0000313" key="13">
    <source>
        <dbReference type="Proteomes" id="UP000000305"/>
    </source>
</evidence>
<dbReference type="PRINTS" id="PR01012">
    <property type="entry name" value="NRPEPTIDEYR"/>
</dbReference>
<evidence type="ECO:0000256" key="6">
    <source>
        <dbReference type="ARBA" id="ARBA00023136"/>
    </source>
</evidence>
<dbReference type="GO" id="GO:0007218">
    <property type="term" value="P:neuropeptide signaling pathway"/>
    <property type="evidence" value="ECO:0000318"/>
    <property type="project" value="GO_Central"/>
</dbReference>